<keyword evidence="6 10" id="KW-0297">G-protein coupled receptor</keyword>
<dbReference type="InterPro" id="IPR000276">
    <property type="entry name" value="GPCR_Rhodpsn"/>
</dbReference>
<gene>
    <name evidence="15" type="primary">LOC105359731</name>
</gene>
<feature type="domain" description="G-protein coupled receptors family 1 profile" evidence="13">
    <location>
        <begin position="20"/>
        <end position="318"/>
    </location>
</feature>
<feature type="compositionally biased region" description="Low complexity" evidence="11">
    <location>
        <begin position="351"/>
        <end position="364"/>
    </location>
</feature>
<feature type="transmembrane region" description="Helical" evidence="12">
    <location>
        <begin position="172"/>
        <end position="194"/>
    </location>
</feature>
<dbReference type="SUPFAM" id="SSF81321">
    <property type="entry name" value="Family A G protein-coupled receptor-like"/>
    <property type="match status" value="1"/>
</dbReference>
<feature type="transmembrane region" description="Helical" evidence="12">
    <location>
        <begin position="6"/>
        <end position="31"/>
    </location>
</feature>
<evidence type="ECO:0000259" key="13">
    <source>
        <dbReference type="PROSITE" id="PS50262"/>
    </source>
</evidence>
<keyword evidence="7 12" id="KW-0472">Membrane</keyword>
<dbReference type="PRINTS" id="PR00237">
    <property type="entry name" value="GPCRRHODOPSN"/>
</dbReference>
<evidence type="ECO:0000256" key="8">
    <source>
        <dbReference type="ARBA" id="ARBA00023170"/>
    </source>
</evidence>
<feature type="transmembrane region" description="Helical" evidence="12">
    <location>
        <begin position="43"/>
        <end position="64"/>
    </location>
</feature>
<comment type="similarity">
    <text evidence="2 10">Belongs to the G-protein coupled receptor 1 family.</text>
</comment>
<feature type="region of interest" description="Disordered" evidence="11">
    <location>
        <begin position="333"/>
        <end position="364"/>
    </location>
</feature>
<protein>
    <submittedName>
        <fullName evidence="15">Rhodopsin-like</fullName>
    </submittedName>
</protein>
<organism evidence="14 15">
    <name type="scientific">Ceratosolen solmsi marchali</name>
    <dbReference type="NCBI Taxonomy" id="326594"/>
    <lineage>
        <taxon>Eukaryota</taxon>
        <taxon>Metazoa</taxon>
        <taxon>Ecdysozoa</taxon>
        <taxon>Arthropoda</taxon>
        <taxon>Hexapoda</taxon>
        <taxon>Insecta</taxon>
        <taxon>Pterygota</taxon>
        <taxon>Neoptera</taxon>
        <taxon>Endopterygota</taxon>
        <taxon>Hymenoptera</taxon>
        <taxon>Apocrita</taxon>
        <taxon>Proctotrupomorpha</taxon>
        <taxon>Chalcidoidea</taxon>
        <taxon>Agaonidae</taxon>
        <taxon>Agaoninae</taxon>
        <taxon>Ceratosolen</taxon>
    </lineage>
</organism>
<dbReference type="CDD" id="cd00637">
    <property type="entry name" value="7tm_classA_rhodopsin-like"/>
    <property type="match status" value="1"/>
</dbReference>
<keyword evidence="5 12" id="KW-1133">Transmembrane helix</keyword>
<keyword evidence="14" id="KW-1185">Reference proteome</keyword>
<dbReference type="Proteomes" id="UP000695007">
    <property type="component" value="Unplaced"/>
</dbReference>
<name>A0AAJ6VK41_9HYME</name>
<keyword evidence="3" id="KW-1003">Cell membrane</keyword>
<evidence type="ECO:0000313" key="15">
    <source>
        <dbReference type="RefSeq" id="XP_011494690.1"/>
    </source>
</evidence>
<accession>A0AAJ6VK41</accession>
<keyword evidence="9 10" id="KW-0807">Transducer</keyword>
<feature type="compositionally biased region" description="Polar residues" evidence="11">
    <location>
        <begin position="340"/>
        <end position="350"/>
    </location>
</feature>
<feature type="transmembrane region" description="Helical" evidence="12">
    <location>
        <begin position="249"/>
        <end position="269"/>
    </location>
</feature>
<dbReference type="RefSeq" id="XP_011494690.1">
    <property type="nucleotide sequence ID" value="XM_011496388.1"/>
</dbReference>
<evidence type="ECO:0000256" key="12">
    <source>
        <dbReference type="SAM" id="Phobius"/>
    </source>
</evidence>
<dbReference type="GO" id="GO:0005886">
    <property type="term" value="C:plasma membrane"/>
    <property type="evidence" value="ECO:0007669"/>
    <property type="project" value="UniProtKB-SubCell"/>
</dbReference>
<dbReference type="KEGG" id="csol:105359731"/>
<dbReference type="GeneID" id="105359731"/>
<proteinExistence type="inferred from homology"/>
<evidence type="ECO:0000256" key="1">
    <source>
        <dbReference type="ARBA" id="ARBA00004651"/>
    </source>
</evidence>
<dbReference type="Pfam" id="PF00001">
    <property type="entry name" value="7tm_1"/>
    <property type="match status" value="1"/>
</dbReference>
<dbReference type="Gene3D" id="1.20.1070.10">
    <property type="entry name" value="Rhodopsin 7-helix transmembrane proteins"/>
    <property type="match status" value="1"/>
</dbReference>
<evidence type="ECO:0000256" key="3">
    <source>
        <dbReference type="ARBA" id="ARBA00022475"/>
    </source>
</evidence>
<dbReference type="AlphaFoldDB" id="A0AAJ6VK41"/>
<dbReference type="InterPro" id="IPR017452">
    <property type="entry name" value="GPCR_Rhodpsn_7TM"/>
</dbReference>
<evidence type="ECO:0000256" key="11">
    <source>
        <dbReference type="SAM" id="MobiDB-lite"/>
    </source>
</evidence>
<evidence type="ECO:0000256" key="4">
    <source>
        <dbReference type="ARBA" id="ARBA00022692"/>
    </source>
</evidence>
<evidence type="ECO:0000313" key="14">
    <source>
        <dbReference type="Proteomes" id="UP000695007"/>
    </source>
</evidence>
<dbReference type="GO" id="GO:0004930">
    <property type="term" value="F:G protein-coupled receptor activity"/>
    <property type="evidence" value="ECO:0007669"/>
    <property type="project" value="UniProtKB-KW"/>
</dbReference>
<sequence length="425" mass="45597">MGPWTLTILLSFVSALGLLLNAYVLLVVLGLGKQTQQQQTANTLLLIHLGAVEAAVCLVLLVFVTGSWPIAGTWCVLHGFLLALLHPIALWTVTGLNCDRYYAIAAPLHYSALVSPRRVALGLGLSWTGALLLCLTPFSGLVPPYRYIPGFGCCAPDFGNTSWGTAGSLYGAAYALLGLALPALLVTICNLRVLGIARYHRHRIASAIYEVTLSAQVTITHQRNPFFVSTATAPTAGGPPKFNNAANTVMQLIGSLYLLYFPYCGFILWEAYSGSESGEGAGTVSSIYQYSRLHAQPRFVSLASLLLACSPPINGILYGLKSRTLRRSVENYRRKKATKSELQQEIQARTPSTAGSRRPSGSGPASFFAFPPLQRRLSDALIALGNCRTGGSFGSINIAGVFDRTRLQPAASCNTLRVPSTELSE</sequence>
<feature type="transmembrane region" description="Helical" evidence="12">
    <location>
        <begin position="299"/>
        <end position="320"/>
    </location>
</feature>
<dbReference type="PROSITE" id="PS00237">
    <property type="entry name" value="G_PROTEIN_RECEP_F1_1"/>
    <property type="match status" value="1"/>
</dbReference>
<evidence type="ECO:0000256" key="5">
    <source>
        <dbReference type="ARBA" id="ARBA00022989"/>
    </source>
</evidence>
<evidence type="ECO:0000256" key="7">
    <source>
        <dbReference type="ARBA" id="ARBA00023136"/>
    </source>
</evidence>
<dbReference type="PANTHER" id="PTHR24249">
    <property type="entry name" value="HISTAMINE RECEPTOR-RELATED G-PROTEIN COUPLED RECEPTOR"/>
    <property type="match status" value="1"/>
</dbReference>
<dbReference type="InterPro" id="IPR050569">
    <property type="entry name" value="TAAR"/>
</dbReference>
<evidence type="ECO:0000256" key="10">
    <source>
        <dbReference type="RuleBase" id="RU000688"/>
    </source>
</evidence>
<evidence type="ECO:0000256" key="9">
    <source>
        <dbReference type="ARBA" id="ARBA00023224"/>
    </source>
</evidence>
<dbReference type="PANTHER" id="PTHR24249:SF406">
    <property type="entry name" value="G-PROTEIN COUPLED RECEPTORS FAMILY 1 PROFILE DOMAIN-CONTAINING PROTEIN"/>
    <property type="match status" value="1"/>
</dbReference>
<dbReference type="PROSITE" id="PS50262">
    <property type="entry name" value="G_PROTEIN_RECEP_F1_2"/>
    <property type="match status" value="1"/>
</dbReference>
<feature type="transmembrane region" description="Helical" evidence="12">
    <location>
        <begin position="119"/>
        <end position="142"/>
    </location>
</feature>
<feature type="transmembrane region" description="Helical" evidence="12">
    <location>
        <begin position="76"/>
        <end position="98"/>
    </location>
</feature>
<reference evidence="15" key="1">
    <citation type="submission" date="2025-08" db="UniProtKB">
        <authorList>
            <consortium name="RefSeq"/>
        </authorList>
    </citation>
    <scope>IDENTIFICATION</scope>
</reference>
<comment type="subcellular location">
    <subcellularLocation>
        <location evidence="1">Cell membrane</location>
        <topology evidence="1">Multi-pass membrane protein</topology>
    </subcellularLocation>
</comment>
<evidence type="ECO:0000256" key="6">
    <source>
        <dbReference type="ARBA" id="ARBA00023040"/>
    </source>
</evidence>
<keyword evidence="4 10" id="KW-0812">Transmembrane</keyword>
<keyword evidence="8 10" id="KW-0675">Receptor</keyword>
<evidence type="ECO:0000256" key="2">
    <source>
        <dbReference type="ARBA" id="ARBA00010663"/>
    </source>
</evidence>